<evidence type="ECO:0000313" key="8">
    <source>
        <dbReference type="Proteomes" id="UP000807785"/>
    </source>
</evidence>
<protein>
    <recommendedName>
        <fullName evidence="2">phosphoglycerate mutase (2,3-diphosphoglycerate-dependent)</fullName>
        <ecNumber evidence="2">5.4.2.11</ecNumber>
    </recommendedName>
</protein>
<sequence length="179" mass="19595">MSGILQGWIDVPINDKGRMQARELAADYADLGFTCVFTSPLVRALETAQIIAGDLRLGPPVCIEGLKERHFGSIQGVPKVELAQFNPLLQQQLLDRNPACSFDQGETMDGFATRVLGAIMSISERNPGERVLVITHGWVMDVITRHIMGLPRSAILNMKRKNGEGVWLEVTGQSIAGRA</sequence>
<dbReference type="CDD" id="cd07067">
    <property type="entry name" value="HP_PGM_like"/>
    <property type="match status" value="1"/>
</dbReference>
<evidence type="ECO:0000256" key="2">
    <source>
        <dbReference type="ARBA" id="ARBA00012028"/>
    </source>
</evidence>
<dbReference type="Gene3D" id="3.40.50.1240">
    <property type="entry name" value="Phosphoglycerate mutase-like"/>
    <property type="match status" value="1"/>
</dbReference>
<keyword evidence="5" id="KW-0413">Isomerase</keyword>
<keyword evidence="3" id="KW-0312">Gluconeogenesis</keyword>
<keyword evidence="4" id="KW-0324">Glycolysis</keyword>
<dbReference type="Pfam" id="PF00300">
    <property type="entry name" value="His_Phos_1"/>
    <property type="match status" value="1"/>
</dbReference>
<dbReference type="GO" id="GO:0006096">
    <property type="term" value="P:glycolytic process"/>
    <property type="evidence" value="ECO:0007669"/>
    <property type="project" value="UniProtKB-KW"/>
</dbReference>
<dbReference type="Proteomes" id="UP000807785">
    <property type="component" value="Unassembled WGS sequence"/>
</dbReference>
<dbReference type="PANTHER" id="PTHR11931">
    <property type="entry name" value="PHOSPHOGLYCERATE MUTASE"/>
    <property type="match status" value="1"/>
</dbReference>
<accession>A0A9D7E4R1</accession>
<evidence type="ECO:0000313" key="7">
    <source>
        <dbReference type="EMBL" id="MBK6973761.1"/>
    </source>
</evidence>
<organism evidence="7 8">
    <name type="scientific">Candidatus Methylophosphatis roskildensis</name>
    <dbReference type="NCBI Taxonomy" id="2899263"/>
    <lineage>
        <taxon>Bacteria</taxon>
        <taxon>Pseudomonadati</taxon>
        <taxon>Pseudomonadota</taxon>
        <taxon>Betaproteobacteria</taxon>
        <taxon>Nitrosomonadales</taxon>
        <taxon>Sterolibacteriaceae</taxon>
        <taxon>Candidatus Methylophosphatis</taxon>
    </lineage>
</organism>
<dbReference type="GO" id="GO:0006094">
    <property type="term" value="P:gluconeogenesis"/>
    <property type="evidence" value="ECO:0007669"/>
    <property type="project" value="UniProtKB-KW"/>
</dbReference>
<gene>
    <name evidence="7" type="ORF">IPH26_12725</name>
</gene>
<evidence type="ECO:0000256" key="5">
    <source>
        <dbReference type="ARBA" id="ARBA00023235"/>
    </source>
</evidence>
<feature type="binding site" evidence="6">
    <location>
        <position position="79"/>
    </location>
    <ligand>
        <name>substrate</name>
    </ligand>
</feature>
<dbReference type="InterPro" id="IPR013078">
    <property type="entry name" value="His_Pase_superF_clade-1"/>
</dbReference>
<reference evidence="7" key="1">
    <citation type="submission" date="2020-10" db="EMBL/GenBank/DDBJ databases">
        <title>Connecting structure to function with the recovery of over 1000 high-quality activated sludge metagenome-assembled genomes encoding full-length rRNA genes using long-read sequencing.</title>
        <authorList>
            <person name="Singleton C.M."/>
            <person name="Petriglieri F."/>
            <person name="Kristensen J.M."/>
            <person name="Kirkegaard R.H."/>
            <person name="Michaelsen T.Y."/>
            <person name="Andersen M.H."/>
            <person name="Karst S.M."/>
            <person name="Dueholm M.S."/>
            <person name="Nielsen P.H."/>
            <person name="Albertsen M."/>
        </authorList>
    </citation>
    <scope>NUCLEOTIDE SEQUENCE</scope>
    <source>
        <strain evidence="7">Bjer_18-Q3-R1-45_BAT3C.347</strain>
    </source>
</reference>
<dbReference type="SUPFAM" id="SSF53254">
    <property type="entry name" value="Phosphoglycerate mutase-like"/>
    <property type="match status" value="1"/>
</dbReference>
<evidence type="ECO:0000256" key="1">
    <source>
        <dbReference type="ARBA" id="ARBA00006717"/>
    </source>
</evidence>
<comment type="similarity">
    <text evidence="1">Belongs to the phosphoglycerate mutase family. BPG-dependent PGAM subfamily.</text>
</comment>
<dbReference type="EMBL" id="JADJEV010000003">
    <property type="protein sequence ID" value="MBK6973761.1"/>
    <property type="molecule type" value="Genomic_DNA"/>
</dbReference>
<evidence type="ECO:0000256" key="6">
    <source>
        <dbReference type="PIRSR" id="PIRSR613078-2"/>
    </source>
</evidence>
<evidence type="ECO:0000256" key="3">
    <source>
        <dbReference type="ARBA" id="ARBA00022432"/>
    </source>
</evidence>
<name>A0A9D7E4R1_9PROT</name>
<evidence type="ECO:0000256" key="4">
    <source>
        <dbReference type="ARBA" id="ARBA00023152"/>
    </source>
</evidence>
<dbReference type="InterPro" id="IPR005952">
    <property type="entry name" value="Phosphogly_mut1"/>
</dbReference>
<dbReference type="InterPro" id="IPR029033">
    <property type="entry name" value="His_PPase_superfam"/>
</dbReference>
<dbReference type="EC" id="5.4.2.11" evidence="2"/>
<dbReference type="AlphaFoldDB" id="A0A9D7E4R1"/>
<proteinExistence type="inferred from homology"/>
<feature type="binding site" evidence="6">
    <location>
        <position position="43"/>
    </location>
    <ligand>
        <name>substrate</name>
    </ligand>
</feature>
<comment type="caution">
    <text evidence="7">The sequence shown here is derived from an EMBL/GenBank/DDBJ whole genome shotgun (WGS) entry which is preliminary data.</text>
</comment>
<dbReference type="GO" id="GO:0004619">
    <property type="term" value="F:phosphoglycerate mutase activity"/>
    <property type="evidence" value="ECO:0007669"/>
    <property type="project" value="UniProtKB-EC"/>
</dbReference>